<name>D6EBF6_9ACTN</name>
<feature type="region of interest" description="Disordered" evidence="1">
    <location>
        <begin position="1"/>
        <end position="23"/>
    </location>
</feature>
<gene>
    <name evidence="2" type="ORF">GPA_32470</name>
</gene>
<proteinExistence type="predicted"/>
<reference evidence="2 3" key="2">
    <citation type="submission" date="2010-03" db="EMBL/GenBank/DDBJ databases">
        <authorList>
            <person name="Pajon A."/>
        </authorList>
    </citation>
    <scope>NUCLEOTIDE SEQUENCE [LARGE SCALE GENOMIC DNA]</scope>
    <source>
        <strain evidence="3">7-10-1-b</strain>
    </source>
</reference>
<feature type="compositionally biased region" description="Basic and acidic residues" evidence="1">
    <location>
        <begin position="11"/>
        <end position="23"/>
    </location>
</feature>
<protein>
    <submittedName>
        <fullName evidence="2">Uncharacterized protein</fullName>
    </submittedName>
</protein>
<organism evidence="2 3">
    <name type="scientific">Gordonibacter pamelaeae 7-10-1-b</name>
    <dbReference type="NCBI Taxonomy" id="657308"/>
    <lineage>
        <taxon>Bacteria</taxon>
        <taxon>Bacillati</taxon>
        <taxon>Actinomycetota</taxon>
        <taxon>Coriobacteriia</taxon>
        <taxon>Eggerthellales</taxon>
        <taxon>Eggerthellaceae</taxon>
        <taxon>Gordonibacter</taxon>
    </lineage>
</organism>
<evidence type="ECO:0000313" key="2">
    <source>
        <dbReference type="EMBL" id="CBL05053.1"/>
    </source>
</evidence>
<dbReference type="EMBL" id="FP929047">
    <property type="protein sequence ID" value="CBL05053.1"/>
    <property type="molecule type" value="Genomic_DNA"/>
</dbReference>
<evidence type="ECO:0000313" key="3">
    <source>
        <dbReference type="Proteomes" id="UP000008805"/>
    </source>
</evidence>
<evidence type="ECO:0000256" key="1">
    <source>
        <dbReference type="SAM" id="MobiDB-lite"/>
    </source>
</evidence>
<dbReference type="AlphaFoldDB" id="D6EBF6"/>
<dbReference type="Proteomes" id="UP000008805">
    <property type="component" value="Chromosome"/>
</dbReference>
<reference evidence="2 3" key="1">
    <citation type="submission" date="2010-03" db="EMBL/GenBank/DDBJ databases">
        <title>The genome sequence of Gordonibacter pamelaeae 7-10-1-bT.</title>
        <authorList>
            <consortium name="metaHIT consortium -- http://www.metahit.eu/"/>
            <person name="Pajon A."/>
            <person name="Turner K."/>
            <person name="Parkhill J."/>
            <person name="Timmis K."/>
            <person name="Oxley A."/>
            <person name="Wurdemann D."/>
        </authorList>
    </citation>
    <scope>NUCLEOTIDE SEQUENCE [LARGE SCALE GENOMIC DNA]</scope>
    <source>
        <strain evidence="3">7-10-1-b</strain>
    </source>
</reference>
<dbReference type="KEGG" id="gpa:GPA_32470"/>
<keyword evidence="3" id="KW-1185">Reference proteome</keyword>
<sequence length="23" mass="2701">MMRSIINETGRPAKRDRFPLAKL</sequence>
<accession>D6EBF6</accession>
<dbReference type="HOGENOM" id="CLU_3422885_0_0_11"/>